<dbReference type="SUPFAM" id="SSF111331">
    <property type="entry name" value="NAD kinase/diacylglycerol kinase-like"/>
    <property type="match status" value="1"/>
</dbReference>
<feature type="binding site" evidence="6">
    <location>
        <begin position="182"/>
        <end position="187"/>
    </location>
    <ligand>
        <name>NAD(+)</name>
        <dbReference type="ChEBI" id="CHEBI:57540"/>
    </ligand>
</feature>
<keyword evidence="3 6" id="KW-0521">NADP</keyword>
<dbReference type="EMBL" id="JAGFNZ010000005">
    <property type="protein sequence ID" value="MBW7573750.1"/>
    <property type="molecule type" value="Genomic_DNA"/>
</dbReference>
<keyword evidence="1 6" id="KW-0808">Transferase</keyword>
<feature type="binding site" evidence="6">
    <location>
        <begin position="141"/>
        <end position="142"/>
    </location>
    <ligand>
        <name>NAD(+)</name>
        <dbReference type="ChEBI" id="CHEBI:57540"/>
    </ligand>
</feature>
<feature type="active site" description="Proton acceptor" evidence="6">
    <location>
        <position position="69"/>
    </location>
</feature>
<comment type="catalytic activity">
    <reaction evidence="5 6">
        <text>NAD(+) + ATP = ADP + NADP(+) + H(+)</text>
        <dbReference type="Rhea" id="RHEA:18629"/>
        <dbReference type="ChEBI" id="CHEBI:15378"/>
        <dbReference type="ChEBI" id="CHEBI:30616"/>
        <dbReference type="ChEBI" id="CHEBI:57540"/>
        <dbReference type="ChEBI" id="CHEBI:58349"/>
        <dbReference type="ChEBI" id="CHEBI:456216"/>
        <dbReference type="EC" id="2.7.1.23"/>
    </reaction>
</comment>
<dbReference type="EC" id="2.7.1.23" evidence="6"/>
<evidence type="ECO:0000256" key="5">
    <source>
        <dbReference type="ARBA" id="ARBA00047925"/>
    </source>
</evidence>
<keyword evidence="4 6" id="KW-0520">NAD</keyword>
<evidence type="ECO:0000313" key="8">
    <source>
        <dbReference type="Proteomes" id="UP000719942"/>
    </source>
</evidence>
<dbReference type="RefSeq" id="WP_219966141.1">
    <property type="nucleotide sequence ID" value="NZ_JAGFNZ010000005.1"/>
</dbReference>
<evidence type="ECO:0000256" key="2">
    <source>
        <dbReference type="ARBA" id="ARBA00022777"/>
    </source>
</evidence>
<feature type="binding site" evidence="6">
    <location>
        <position position="171"/>
    </location>
    <ligand>
        <name>NAD(+)</name>
        <dbReference type="ChEBI" id="CHEBI:57540"/>
    </ligand>
</feature>
<accession>A0ABS7DR32</accession>
<comment type="caution">
    <text evidence="6">Lacks conserved residue(s) required for the propagation of feature annotation.</text>
</comment>
<feature type="binding site" evidence="6">
    <location>
        <position position="74"/>
    </location>
    <ligand>
        <name>NAD(+)</name>
        <dbReference type="ChEBI" id="CHEBI:57540"/>
    </ligand>
</feature>
<evidence type="ECO:0000256" key="1">
    <source>
        <dbReference type="ARBA" id="ARBA00022679"/>
    </source>
</evidence>
<organism evidence="7 8">
    <name type="scientific">Caproiciproducens faecalis</name>
    <dbReference type="NCBI Taxonomy" id="2820301"/>
    <lineage>
        <taxon>Bacteria</taxon>
        <taxon>Bacillati</taxon>
        <taxon>Bacillota</taxon>
        <taxon>Clostridia</taxon>
        <taxon>Eubacteriales</taxon>
        <taxon>Acutalibacteraceae</taxon>
        <taxon>Caproiciproducens</taxon>
    </lineage>
</organism>
<dbReference type="Pfam" id="PF01513">
    <property type="entry name" value="NAD_kinase"/>
    <property type="match status" value="1"/>
</dbReference>
<dbReference type="PANTHER" id="PTHR20275:SF0">
    <property type="entry name" value="NAD KINASE"/>
    <property type="match status" value="1"/>
</dbReference>
<comment type="caution">
    <text evidence="7">The sequence shown here is derived from an EMBL/GenBank/DDBJ whole genome shotgun (WGS) entry which is preliminary data.</text>
</comment>
<gene>
    <name evidence="6" type="primary">nadK</name>
    <name evidence="7" type="ORF">J5W02_13110</name>
</gene>
<dbReference type="Pfam" id="PF20143">
    <property type="entry name" value="NAD_kinase_C"/>
    <property type="match status" value="1"/>
</dbReference>
<keyword evidence="8" id="KW-1185">Reference proteome</keyword>
<sequence>MRIAIMPNLSKHNAQLHTARVVETLQKFGAEVCMRLNLKSCFSNSNIHFYDDFDRMMSDSDAVIAVGGDGTIIHCSRHAAAAEKPILGINVGRLGFVAGLETDELDKLKKLIDGDYTIENRMMLEVQLENQGKTETHLALNDAVIARGTLSRILDISVHFNDKNVCEYRADGLIISTPTGSTAYSLSAGGPVIDPSISCILLSPICPHSLLTRPVVFGPDAKLSVTACSNYKSEMILSIDGDTFIQISDNQKINFYCSKRMVRIIKLKDNNFYEVVNEKLAERRN</sequence>
<keyword evidence="6" id="KW-0963">Cytoplasm</keyword>
<feature type="binding site" evidence="6">
    <location>
        <begin position="69"/>
        <end position="70"/>
    </location>
    <ligand>
        <name>NAD(+)</name>
        <dbReference type="ChEBI" id="CHEBI:57540"/>
    </ligand>
</feature>
<dbReference type="GO" id="GO:0016301">
    <property type="term" value="F:kinase activity"/>
    <property type="evidence" value="ECO:0007669"/>
    <property type="project" value="UniProtKB-KW"/>
</dbReference>
<dbReference type="InterPro" id="IPR017437">
    <property type="entry name" value="ATP-NAD_kinase_PpnK-typ_C"/>
</dbReference>
<comment type="similarity">
    <text evidence="6">Belongs to the NAD kinase family.</text>
</comment>
<feature type="binding site" evidence="6">
    <location>
        <position position="169"/>
    </location>
    <ligand>
        <name>NAD(+)</name>
        <dbReference type="ChEBI" id="CHEBI:57540"/>
    </ligand>
</feature>
<name>A0ABS7DR32_9FIRM</name>
<comment type="function">
    <text evidence="6">Involved in the regulation of the intracellular balance of NAD and NADP, and is a key enzyme in the biosynthesis of NADP. Catalyzes specifically the phosphorylation on 2'-hydroxyl of the adenosine moiety of NAD to yield NADP.</text>
</comment>
<dbReference type="InterPro" id="IPR016064">
    <property type="entry name" value="NAD/diacylglycerol_kinase_sf"/>
</dbReference>
<dbReference type="Proteomes" id="UP000719942">
    <property type="component" value="Unassembled WGS sequence"/>
</dbReference>
<dbReference type="InterPro" id="IPR002504">
    <property type="entry name" value="NADK"/>
</dbReference>
<comment type="subcellular location">
    <subcellularLocation>
        <location evidence="6">Cytoplasm</location>
    </subcellularLocation>
</comment>
<evidence type="ECO:0000313" key="7">
    <source>
        <dbReference type="EMBL" id="MBW7573750.1"/>
    </source>
</evidence>
<keyword evidence="6" id="KW-0547">Nucleotide-binding</keyword>
<dbReference type="Gene3D" id="3.40.50.10330">
    <property type="entry name" value="Probable inorganic polyphosphate/atp-NAD kinase, domain 1"/>
    <property type="match status" value="1"/>
</dbReference>
<protein>
    <recommendedName>
        <fullName evidence="6">NAD kinase</fullName>
        <ecNumber evidence="6">2.7.1.23</ecNumber>
    </recommendedName>
    <alternativeName>
        <fullName evidence="6">ATP-dependent NAD kinase</fullName>
    </alternativeName>
</protein>
<dbReference type="HAMAP" id="MF_00361">
    <property type="entry name" value="NAD_kinase"/>
    <property type="match status" value="1"/>
</dbReference>
<comment type="cofactor">
    <cofactor evidence="6">
        <name>a divalent metal cation</name>
        <dbReference type="ChEBI" id="CHEBI:60240"/>
    </cofactor>
</comment>
<evidence type="ECO:0000256" key="4">
    <source>
        <dbReference type="ARBA" id="ARBA00023027"/>
    </source>
</evidence>
<dbReference type="Gene3D" id="2.60.200.30">
    <property type="entry name" value="Probable inorganic polyphosphate/atp-NAD kinase, domain 2"/>
    <property type="match status" value="1"/>
</dbReference>
<dbReference type="InterPro" id="IPR017438">
    <property type="entry name" value="ATP-NAD_kinase_N"/>
</dbReference>
<proteinExistence type="inferred from homology"/>
<dbReference type="PANTHER" id="PTHR20275">
    <property type="entry name" value="NAD KINASE"/>
    <property type="match status" value="1"/>
</dbReference>
<keyword evidence="2 6" id="KW-0418">Kinase</keyword>
<feature type="binding site" evidence="6">
    <location>
        <position position="152"/>
    </location>
    <ligand>
        <name>NAD(+)</name>
        <dbReference type="ChEBI" id="CHEBI:57540"/>
    </ligand>
</feature>
<keyword evidence="6" id="KW-0067">ATP-binding</keyword>
<evidence type="ECO:0000256" key="6">
    <source>
        <dbReference type="HAMAP-Rule" id="MF_00361"/>
    </source>
</evidence>
<reference evidence="7 8" key="1">
    <citation type="submission" date="2021-03" db="EMBL/GenBank/DDBJ databases">
        <title>Caproiciproducens sp. nov. isolated from feces of cow.</title>
        <authorList>
            <person name="Choi J.-Y."/>
        </authorList>
    </citation>
    <scope>NUCLEOTIDE SEQUENCE [LARGE SCALE GENOMIC DNA]</scope>
    <source>
        <strain evidence="7 8">AGMB10547</strain>
    </source>
</reference>
<evidence type="ECO:0000256" key="3">
    <source>
        <dbReference type="ARBA" id="ARBA00022857"/>
    </source>
</evidence>